<accession>A0AA35SUK1</accession>
<dbReference type="AlphaFoldDB" id="A0AA35SUK1"/>
<reference evidence="1" key="1">
    <citation type="submission" date="2023-03" db="EMBL/GenBank/DDBJ databases">
        <authorList>
            <person name="Steffen K."/>
            <person name="Cardenas P."/>
        </authorList>
    </citation>
    <scope>NUCLEOTIDE SEQUENCE</scope>
</reference>
<comment type="caution">
    <text evidence="1">The sequence shown here is derived from an EMBL/GenBank/DDBJ whole genome shotgun (WGS) entry which is preliminary data.</text>
</comment>
<name>A0AA35SUK1_GEOBA</name>
<sequence>MYSIVLPLVVKLRETPLSSFFNITTYPVMFPL</sequence>
<protein>
    <submittedName>
        <fullName evidence="1">Uncharacterized protein</fullName>
    </submittedName>
</protein>
<dbReference type="EMBL" id="CASHTH010002810">
    <property type="protein sequence ID" value="CAI8035587.1"/>
    <property type="molecule type" value="Genomic_DNA"/>
</dbReference>
<keyword evidence="2" id="KW-1185">Reference proteome</keyword>
<proteinExistence type="predicted"/>
<gene>
    <name evidence="1" type="ORF">GBAR_LOCUS19938</name>
</gene>
<evidence type="ECO:0000313" key="1">
    <source>
        <dbReference type="EMBL" id="CAI8035587.1"/>
    </source>
</evidence>
<organism evidence="1 2">
    <name type="scientific">Geodia barretti</name>
    <name type="common">Barrett's horny sponge</name>
    <dbReference type="NCBI Taxonomy" id="519541"/>
    <lineage>
        <taxon>Eukaryota</taxon>
        <taxon>Metazoa</taxon>
        <taxon>Porifera</taxon>
        <taxon>Demospongiae</taxon>
        <taxon>Heteroscleromorpha</taxon>
        <taxon>Tetractinellida</taxon>
        <taxon>Astrophorina</taxon>
        <taxon>Geodiidae</taxon>
        <taxon>Geodia</taxon>
    </lineage>
</organism>
<evidence type="ECO:0000313" key="2">
    <source>
        <dbReference type="Proteomes" id="UP001174909"/>
    </source>
</evidence>
<dbReference type="Proteomes" id="UP001174909">
    <property type="component" value="Unassembled WGS sequence"/>
</dbReference>